<organism evidence="1 2">
    <name type="scientific">Prevotella koreensis</name>
    <dbReference type="NCBI Taxonomy" id="2490854"/>
    <lineage>
        <taxon>Bacteria</taxon>
        <taxon>Pseudomonadati</taxon>
        <taxon>Bacteroidota</taxon>
        <taxon>Bacteroidia</taxon>
        <taxon>Bacteroidales</taxon>
        <taxon>Prevotellaceae</taxon>
        <taxon>Prevotella</taxon>
    </lineage>
</organism>
<comment type="caution">
    <text evidence="1">The sequence shown here is derived from an EMBL/GenBank/DDBJ whole genome shotgun (WGS) entry which is preliminary data.</text>
</comment>
<sequence>MYLFLFSKGGAFMCFIESILTFISDGISTLKDTIHGRYGLQTEEACKMREDIFSNQSSPDDDKKKLQNDRLAVGGDFRRAFTKITTKYGQEANKQ</sequence>
<dbReference type="EMBL" id="RYYU01000001">
    <property type="protein sequence ID" value="RUL59113.1"/>
    <property type="molecule type" value="Genomic_DNA"/>
</dbReference>
<reference evidence="1 2" key="1">
    <citation type="submission" date="2018-12" db="EMBL/GenBank/DDBJ databases">
        <title>Genome sequencing of Prevotella sp. KCOM 3155 (= JS262).</title>
        <authorList>
            <person name="Kook J.-K."/>
            <person name="Park S.-N."/>
            <person name="Lim Y.K."/>
        </authorList>
    </citation>
    <scope>NUCLEOTIDE SEQUENCE [LARGE SCALE GENOMIC DNA]</scope>
    <source>
        <strain evidence="1 2">KCOM 3155</strain>
    </source>
</reference>
<evidence type="ECO:0000313" key="1">
    <source>
        <dbReference type="EMBL" id="RUL59113.1"/>
    </source>
</evidence>
<name>A0A3S0RZF9_9BACT</name>
<accession>A0A3S0RZF9</accession>
<dbReference type="AlphaFoldDB" id="A0A3S0RZF9"/>
<protein>
    <submittedName>
        <fullName evidence="1">Uncharacterized protein</fullName>
    </submittedName>
</protein>
<proteinExistence type="predicted"/>
<dbReference type="Proteomes" id="UP000278983">
    <property type="component" value="Unassembled WGS sequence"/>
</dbReference>
<gene>
    <name evidence="1" type="ORF">EHV08_04600</name>
</gene>
<keyword evidence="2" id="KW-1185">Reference proteome</keyword>
<evidence type="ECO:0000313" key="2">
    <source>
        <dbReference type="Proteomes" id="UP000278983"/>
    </source>
</evidence>
<dbReference type="RefSeq" id="WP_126678283.1">
    <property type="nucleotide sequence ID" value="NZ_RYYU01000001.1"/>
</dbReference>